<organism evidence="3 4">
    <name type="scientific">Canna indica</name>
    <name type="common">Indian-shot</name>
    <dbReference type="NCBI Taxonomy" id="4628"/>
    <lineage>
        <taxon>Eukaryota</taxon>
        <taxon>Viridiplantae</taxon>
        <taxon>Streptophyta</taxon>
        <taxon>Embryophyta</taxon>
        <taxon>Tracheophyta</taxon>
        <taxon>Spermatophyta</taxon>
        <taxon>Magnoliopsida</taxon>
        <taxon>Liliopsida</taxon>
        <taxon>Zingiberales</taxon>
        <taxon>Cannaceae</taxon>
        <taxon>Canna</taxon>
    </lineage>
</organism>
<keyword evidence="4" id="KW-1185">Reference proteome</keyword>
<dbReference type="EMBL" id="CP136891">
    <property type="protein sequence ID" value="WOK96430.1"/>
    <property type="molecule type" value="Genomic_DNA"/>
</dbReference>
<reference evidence="3 4" key="1">
    <citation type="submission" date="2023-10" db="EMBL/GenBank/DDBJ databases">
        <title>Chromosome-scale genome assembly provides insights into flower coloration mechanisms of Canna indica.</title>
        <authorList>
            <person name="Li C."/>
        </authorList>
    </citation>
    <scope>NUCLEOTIDE SEQUENCE [LARGE SCALE GENOMIC DNA]</scope>
    <source>
        <tissue evidence="3">Flower</tissue>
    </source>
</reference>
<protein>
    <recommendedName>
        <fullName evidence="5">Wound induced protein</fullName>
    </recommendedName>
</protein>
<feature type="region of interest" description="Disordered" evidence="1">
    <location>
        <begin position="45"/>
        <end position="79"/>
    </location>
</feature>
<evidence type="ECO:0000313" key="3">
    <source>
        <dbReference type="EMBL" id="WOK96430.1"/>
    </source>
</evidence>
<evidence type="ECO:0000313" key="4">
    <source>
        <dbReference type="Proteomes" id="UP001327560"/>
    </source>
</evidence>
<feature type="chain" id="PRO_5042963470" description="Wound induced protein" evidence="2">
    <location>
        <begin position="21"/>
        <end position="97"/>
    </location>
</feature>
<dbReference type="Proteomes" id="UP001327560">
    <property type="component" value="Chromosome 2"/>
</dbReference>
<dbReference type="InterPro" id="IPR022251">
    <property type="entry name" value="DUF3774_wound-induced"/>
</dbReference>
<name>A0AAQ3Q4N0_9LILI</name>
<dbReference type="PANTHER" id="PTHR33090">
    <property type="entry name" value="DUF3774 DOMAIN PROTEIN-RELATED"/>
    <property type="match status" value="1"/>
</dbReference>
<evidence type="ECO:0000256" key="2">
    <source>
        <dbReference type="SAM" id="SignalP"/>
    </source>
</evidence>
<evidence type="ECO:0008006" key="5">
    <source>
        <dbReference type="Google" id="ProtNLM"/>
    </source>
</evidence>
<evidence type="ECO:0000256" key="1">
    <source>
        <dbReference type="SAM" id="MobiDB-lite"/>
    </source>
</evidence>
<keyword evidence="2" id="KW-0732">Signal</keyword>
<dbReference type="AlphaFoldDB" id="A0AAQ3Q4N0"/>
<sequence>MASARKASLLVAASVAAVEALKDQVGLCRWNYAIRMLQQRAKHSATPFSQATKMSAPAPSSYSIEKWRRGGKGAADRARRTDESLSKVMYWDCWGPK</sequence>
<accession>A0AAQ3Q4N0</accession>
<gene>
    <name evidence="3" type="ORF">Cni_G05137</name>
</gene>
<proteinExistence type="predicted"/>
<feature type="signal peptide" evidence="2">
    <location>
        <begin position="1"/>
        <end position="20"/>
    </location>
</feature>
<feature type="compositionally biased region" description="Polar residues" evidence="1">
    <location>
        <begin position="46"/>
        <end position="63"/>
    </location>
</feature>
<dbReference type="Pfam" id="PF12609">
    <property type="entry name" value="DUF3774"/>
    <property type="match status" value="1"/>
</dbReference>